<gene>
    <name evidence="2" type="ORF">HAX54_006631</name>
</gene>
<feature type="compositionally biased region" description="Low complexity" evidence="1">
    <location>
        <begin position="183"/>
        <end position="192"/>
    </location>
</feature>
<proteinExistence type="predicted"/>
<dbReference type="Proteomes" id="UP000823775">
    <property type="component" value="Unassembled WGS sequence"/>
</dbReference>
<reference evidence="2 3" key="1">
    <citation type="journal article" date="2021" name="BMC Genomics">
        <title>Datura genome reveals duplications of psychoactive alkaloid biosynthetic genes and high mutation rate following tissue culture.</title>
        <authorList>
            <person name="Rajewski A."/>
            <person name="Carter-House D."/>
            <person name="Stajich J."/>
            <person name="Litt A."/>
        </authorList>
    </citation>
    <scope>NUCLEOTIDE SEQUENCE [LARGE SCALE GENOMIC DNA]</scope>
    <source>
        <strain evidence="2">AR-01</strain>
    </source>
</reference>
<keyword evidence="3" id="KW-1185">Reference proteome</keyword>
<feature type="compositionally biased region" description="Basic and acidic residues" evidence="1">
    <location>
        <begin position="99"/>
        <end position="134"/>
    </location>
</feature>
<evidence type="ECO:0000313" key="2">
    <source>
        <dbReference type="EMBL" id="MCE3216469.1"/>
    </source>
</evidence>
<sequence length="192" mass="22285">MGTPPSGKKETERTKEMNTKGEKSKRQEDKITIKEPVQNDRGRKKQFNKKDHRNKKRGQSEPSKAVFKPTSAIFGIDRPLHTNATVVKGNHTEINNVNNKERLDKLSKRKQPGEREQGNKEIQHNKEHEMDKQDSVITKQVEVPSTRKDYNGKRDQIETKEPVESHDDAPLWKEAKGRKQKKTTNNQNKKQE</sequence>
<protein>
    <submittedName>
        <fullName evidence="2">Uncharacterized protein</fullName>
    </submittedName>
</protein>
<name>A0ABS8WU61_DATST</name>
<evidence type="ECO:0000313" key="3">
    <source>
        <dbReference type="Proteomes" id="UP000823775"/>
    </source>
</evidence>
<feature type="region of interest" description="Disordered" evidence="1">
    <location>
        <begin position="1"/>
        <end position="192"/>
    </location>
</feature>
<accession>A0ABS8WU61</accession>
<comment type="caution">
    <text evidence="2">The sequence shown here is derived from an EMBL/GenBank/DDBJ whole genome shotgun (WGS) entry which is preliminary data.</text>
</comment>
<feature type="compositionally biased region" description="Basic residues" evidence="1">
    <location>
        <begin position="42"/>
        <end position="57"/>
    </location>
</feature>
<feature type="compositionally biased region" description="Basic and acidic residues" evidence="1">
    <location>
        <begin position="7"/>
        <end position="41"/>
    </location>
</feature>
<feature type="compositionally biased region" description="Basic and acidic residues" evidence="1">
    <location>
        <begin position="145"/>
        <end position="177"/>
    </location>
</feature>
<evidence type="ECO:0000256" key="1">
    <source>
        <dbReference type="SAM" id="MobiDB-lite"/>
    </source>
</evidence>
<dbReference type="EMBL" id="JACEIK010013359">
    <property type="protein sequence ID" value="MCE3216469.1"/>
    <property type="molecule type" value="Genomic_DNA"/>
</dbReference>
<organism evidence="2 3">
    <name type="scientific">Datura stramonium</name>
    <name type="common">Jimsonweed</name>
    <name type="synonym">Common thornapple</name>
    <dbReference type="NCBI Taxonomy" id="4076"/>
    <lineage>
        <taxon>Eukaryota</taxon>
        <taxon>Viridiplantae</taxon>
        <taxon>Streptophyta</taxon>
        <taxon>Embryophyta</taxon>
        <taxon>Tracheophyta</taxon>
        <taxon>Spermatophyta</taxon>
        <taxon>Magnoliopsida</taxon>
        <taxon>eudicotyledons</taxon>
        <taxon>Gunneridae</taxon>
        <taxon>Pentapetalae</taxon>
        <taxon>asterids</taxon>
        <taxon>lamiids</taxon>
        <taxon>Solanales</taxon>
        <taxon>Solanaceae</taxon>
        <taxon>Solanoideae</taxon>
        <taxon>Datureae</taxon>
        <taxon>Datura</taxon>
    </lineage>
</organism>